<dbReference type="Proteomes" id="UP001242480">
    <property type="component" value="Unassembled WGS sequence"/>
</dbReference>
<evidence type="ECO:0000313" key="4">
    <source>
        <dbReference type="Proteomes" id="UP001242480"/>
    </source>
</evidence>
<accession>A0ABU0JGZ4</accession>
<dbReference type="EMBL" id="JAUSVX010000017">
    <property type="protein sequence ID" value="MDQ0473539.1"/>
    <property type="molecule type" value="Genomic_DNA"/>
</dbReference>
<dbReference type="Gene3D" id="2.180.10.10">
    <property type="entry name" value="RHS repeat-associated core"/>
    <property type="match status" value="1"/>
</dbReference>
<dbReference type="PANTHER" id="PTHR32305">
    <property type="match status" value="1"/>
</dbReference>
<keyword evidence="4" id="KW-1185">Reference proteome</keyword>
<dbReference type="PANTHER" id="PTHR32305:SF15">
    <property type="entry name" value="PROTEIN RHSA-RELATED"/>
    <property type="match status" value="1"/>
</dbReference>
<gene>
    <name evidence="3" type="ORF">QO011_006575</name>
</gene>
<organism evidence="3 4">
    <name type="scientific">Labrys wisconsinensis</name>
    <dbReference type="NCBI Taxonomy" id="425677"/>
    <lineage>
        <taxon>Bacteria</taxon>
        <taxon>Pseudomonadati</taxon>
        <taxon>Pseudomonadota</taxon>
        <taxon>Alphaproteobacteria</taxon>
        <taxon>Hyphomicrobiales</taxon>
        <taxon>Xanthobacteraceae</taxon>
        <taxon>Labrys</taxon>
    </lineage>
</organism>
<evidence type="ECO:0000259" key="2">
    <source>
        <dbReference type="Pfam" id="PF25023"/>
    </source>
</evidence>
<name>A0ABU0JGZ4_9HYPH</name>
<proteinExistence type="predicted"/>
<sequence>MPGLVTGTTYDAAGQPLVTSYASGVVSTATYDPTRGWLSTLVHQQGSGGTALLSLSYTRALTGRIEAVTDQLNASSADNWTYTYDDLDQLKRAANAGNSGYNEAYAYDLAGNLLSKTGVGSYTYPAQGPAAVRPHAVTAAGSFTFTYDDNGNMLAGANRTYVWDGENRPISITVGTSTSTFVYGPDGVRLKKIAKAAPRGCAGAGPTETTLYVFGDERVTYTGSSFACVPTTPTWITYPTPETKREAVPGQATQTYTLLKDHLGSQRVVADASGTLASSSSYGPFGFQRAGQTSTTTREAKAFIGERQDETGLLYLNARYYDPKIARFVSPDWWDPAKEGVGTNRYTYAGNNPVNVADPSGHIIPVLAVGCVASGACEAIAGAVYVGSVFVAAYALDRLGLNPFSMTAVEPTVYKPSPAPDVSKDLSGPPPSVATNDWSTAFANPGRAAVDQGCAGMCTEQLTARSDDAITKLDDRAFADYNQARNAALKWLEDRGEFKAEQPTLGKFGDNAGKPIGMRSADGKSGFRVEFDERHGAHINVWSGKQKDTFTFEDNQSMINQIVKQFFKDLL</sequence>
<protein>
    <submittedName>
        <fullName evidence="3">RHS repeat-associated protein</fullName>
    </submittedName>
</protein>
<dbReference type="InterPro" id="IPR050708">
    <property type="entry name" value="T6SS_VgrG/RHS"/>
</dbReference>
<evidence type="ECO:0000256" key="1">
    <source>
        <dbReference type="ARBA" id="ARBA00022737"/>
    </source>
</evidence>
<comment type="caution">
    <text evidence="3">The sequence shown here is derived from an EMBL/GenBank/DDBJ whole genome shotgun (WGS) entry which is preliminary data.</text>
</comment>
<reference evidence="3 4" key="1">
    <citation type="submission" date="2023-07" db="EMBL/GenBank/DDBJ databases">
        <title>Genomic Encyclopedia of Type Strains, Phase IV (KMG-IV): sequencing the most valuable type-strain genomes for metagenomic binning, comparative biology and taxonomic classification.</title>
        <authorList>
            <person name="Goeker M."/>
        </authorList>
    </citation>
    <scope>NUCLEOTIDE SEQUENCE [LARGE SCALE GENOMIC DNA]</scope>
    <source>
        <strain evidence="3 4">DSM 19619</strain>
    </source>
</reference>
<keyword evidence="1" id="KW-0677">Repeat</keyword>
<dbReference type="NCBIfam" id="TIGR03696">
    <property type="entry name" value="Rhs_assc_core"/>
    <property type="match status" value="1"/>
</dbReference>
<dbReference type="CDD" id="cd20692">
    <property type="entry name" value="CdiA-CT_Ec-like"/>
    <property type="match status" value="1"/>
</dbReference>
<dbReference type="InterPro" id="IPR022385">
    <property type="entry name" value="Rhs_assc_core"/>
</dbReference>
<feature type="domain" description="Teneurin-like YD-shell" evidence="2">
    <location>
        <begin position="251"/>
        <end position="354"/>
    </location>
</feature>
<dbReference type="Pfam" id="PF25023">
    <property type="entry name" value="TEN_YD-shell"/>
    <property type="match status" value="1"/>
</dbReference>
<evidence type="ECO:0000313" key="3">
    <source>
        <dbReference type="EMBL" id="MDQ0473539.1"/>
    </source>
</evidence>
<dbReference type="InterPro" id="IPR056823">
    <property type="entry name" value="TEN-like_YD-shell"/>
</dbReference>
<dbReference type="RefSeq" id="WP_307281974.1">
    <property type="nucleotide sequence ID" value="NZ_JAUSVX010000017.1"/>
</dbReference>